<accession>R7QRB9</accession>
<proteinExistence type="predicted"/>
<reference evidence="6" key="1">
    <citation type="journal article" date="2013" name="Proc. Natl. Acad. Sci. U.S.A.">
        <title>Genome structure and metabolic features in the red seaweed Chondrus crispus shed light on evolution of the Archaeplastida.</title>
        <authorList>
            <person name="Collen J."/>
            <person name="Porcel B."/>
            <person name="Carre W."/>
            <person name="Ball S.G."/>
            <person name="Chaparro C."/>
            <person name="Tonon T."/>
            <person name="Barbeyron T."/>
            <person name="Michel G."/>
            <person name="Noel B."/>
            <person name="Valentin K."/>
            <person name="Elias M."/>
            <person name="Artiguenave F."/>
            <person name="Arun A."/>
            <person name="Aury J.M."/>
            <person name="Barbosa-Neto J.F."/>
            <person name="Bothwell J.H."/>
            <person name="Bouget F.Y."/>
            <person name="Brillet L."/>
            <person name="Cabello-Hurtado F."/>
            <person name="Capella-Gutierrez S."/>
            <person name="Charrier B."/>
            <person name="Cladiere L."/>
            <person name="Cock J.M."/>
            <person name="Coelho S.M."/>
            <person name="Colleoni C."/>
            <person name="Czjzek M."/>
            <person name="Da Silva C."/>
            <person name="Delage L."/>
            <person name="Denoeud F."/>
            <person name="Deschamps P."/>
            <person name="Dittami S.M."/>
            <person name="Gabaldon T."/>
            <person name="Gachon C.M."/>
            <person name="Groisillier A."/>
            <person name="Herve C."/>
            <person name="Jabbari K."/>
            <person name="Katinka M."/>
            <person name="Kloareg B."/>
            <person name="Kowalczyk N."/>
            <person name="Labadie K."/>
            <person name="Leblanc C."/>
            <person name="Lopez P.J."/>
            <person name="McLachlan D.H."/>
            <person name="Meslet-Cladiere L."/>
            <person name="Moustafa A."/>
            <person name="Nehr Z."/>
            <person name="Nyvall Collen P."/>
            <person name="Panaud O."/>
            <person name="Partensky F."/>
            <person name="Poulain J."/>
            <person name="Rensing S.A."/>
            <person name="Rousvoal S."/>
            <person name="Samson G."/>
            <person name="Symeonidi A."/>
            <person name="Weissenbach J."/>
            <person name="Zambounis A."/>
            <person name="Wincker P."/>
            <person name="Boyen C."/>
        </authorList>
    </citation>
    <scope>NUCLEOTIDE SEQUENCE [LARGE SCALE GENOMIC DNA]</scope>
    <source>
        <strain evidence="6">cv. Stackhouse</strain>
    </source>
</reference>
<evidence type="ECO:0000256" key="1">
    <source>
        <dbReference type="ARBA" id="ARBA00044134"/>
    </source>
</evidence>
<dbReference type="KEGG" id="ccp:CHC_T00006881001"/>
<keyword evidence="6" id="KW-1185">Reference proteome</keyword>
<dbReference type="InterPro" id="IPR000825">
    <property type="entry name" value="SUF_FeS_clus_asmbl_SufBD_core"/>
</dbReference>
<dbReference type="Gramene" id="CDF39920">
    <property type="protein sequence ID" value="CDF39920"/>
    <property type="gene ID" value="CHC_T00006881001"/>
</dbReference>
<dbReference type="AlphaFoldDB" id="R7QRB9"/>
<dbReference type="Pfam" id="PF01458">
    <property type="entry name" value="SUFBD_core"/>
    <property type="match status" value="1"/>
</dbReference>
<feature type="domain" description="SUF system FeS cluster assembly SufBD core" evidence="3">
    <location>
        <begin position="402"/>
        <end position="630"/>
    </location>
</feature>
<evidence type="ECO:0000259" key="4">
    <source>
        <dbReference type="Pfam" id="PF19295"/>
    </source>
</evidence>
<dbReference type="STRING" id="2769.R7QRB9"/>
<evidence type="ECO:0000256" key="2">
    <source>
        <dbReference type="SAM" id="MobiDB-lite"/>
    </source>
</evidence>
<dbReference type="OrthoDB" id="2510at2759"/>
<feature type="region of interest" description="Disordered" evidence="2">
    <location>
        <begin position="112"/>
        <end position="176"/>
    </location>
</feature>
<evidence type="ECO:0000313" key="6">
    <source>
        <dbReference type="Proteomes" id="UP000012073"/>
    </source>
</evidence>
<feature type="domain" description="SUF system FeS cluster assembly SufBD N-terminal" evidence="4">
    <location>
        <begin position="233"/>
        <end position="386"/>
    </location>
</feature>
<dbReference type="GO" id="GO:0016226">
    <property type="term" value="P:iron-sulfur cluster assembly"/>
    <property type="evidence" value="ECO:0007669"/>
    <property type="project" value="InterPro"/>
</dbReference>
<dbReference type="InterPro" id="IPR055346">
    <property type="entry name" value="Fe-S_cluster_assembly_SufBD"/>
</dbReference>
<gene>
    <name evidence="5" type="ORF">CHC_T00006881001</name>
</gene>
<protein>
    <recommendedName>
        <fullName evidence="1">Iron-sulfur cluster assembly SufBD family protein ycf24</fullName>
    </recommendedName>
</protein>
<dbReference type="InterPro" id="IPR011542">
    <property type="entry name" value="SUF_FeS_clus_asmbl_SufD"/>
</dbReference>
<dbReference type="Proteomes" id="UP000012073">
    <property type="component" value="Unassembled WGS sequence"/>
</dbReference>
<dbReference type="Pfam" id="PF19295">
    <property type="entry name" value="SufBD_N"/>
    <property type="match status" value="1"/>
</dbReference>
<dbReference type="EMBL" id="HG002094">
    <property type="protein sequence ID" value="CDF39920.1"/>
    <property type="molecule type" value="Genomic_DNA"/>
</dbReference>
<dbReference type="InterPro" id="IPR037284">
    <property type="entry name" value="SUF_FeS_clus_asmbl_SufBD_sf"/>
</dbReference>
<dbReference type="GeneID" id="17317930"/>
<organism evidence="5 6">
    <name type="scientific">Chondrus crispus</name>
    <name type="common">Carrageen Irish moss</name>
    <name type="synonym">Polymorpha crispa</name>
    <dbReference type="NCBI Taxonomy" id="2769"/>
    <lineage>
        <taxon>Eukaryota</taxon>
        <taxon>Rhodophyta</taxon>
        <taxon>Florideophyceae</taxon>
        <taxon>Rhodymeniophycidae</taxon>
        <taxon>Gigartinales</taxon>
        <taxon>Gigartinaceae</taxon>
        <taxon>Chondrus</taxon>
    </lineage>
</organism>
<sequence>MDGVPSPEVKRERVDTAVAAILRHRPHFTPYPTTLNLILNPSPISRPHFHSPIPVPLHSLRRHPLTMHVFRRNRPAPAFLPPTTLSTTTWITRGRMNATCKRRIVRPAAFRMASAAESQPHAQEKIPIAPTSENNNPIASAPEPDSPAPEADNSAPGVDSPIDLTSDSNPSAGASDTLEAATLPAPVTPAEPMDLTLGEEAGIITVSEDLVPEKDETWLSNLVASAGSMSERHPLAAMRAQAQADLEHLPVPNRRMEEWRFTDLRTVFASRYVLNAHVDRDQIANFDLRQYAPDTAGVVLVFVDGIYNEDLSIVNDDSANEWLAAGGYFGSAENYQGDAAVVSKILTERELGKDGEGGLFPTAAHAIATDAAILEVPDNYAVSRPVAVVFVSTTGESPRRAKASAARLAVIAGKGSKLSLLESHVSLDKENSYSLTLATAAFLVKERAWVSHYVVDDTCLEAHVLASIHADVRTRGSYEMRSFGLGSKVGRFDVGVDLGEPGAHGLVHGALVADKYQIADIHSRICHNSENTTSDQLQKNVSADHGRAIFKGKIIVTEDGPGTNSSQLCKSLLLSNKAYVDAMPVLEISNEDVQCSHGATVADLEENEIFYCQSRGISYEKAQVLLITGFAMEILGDCPFPNVRELVDRKMNSVAASVVDREWKKTELTSI</sequence>
<dbReference type="RefSeq" id="XP_005710214.1">
    <property type="nucleotide sequence ID" value="XM_005710157.1"/>
</dbReference>
<dbReference type="PhylomeDB" id="R7QRB9"/>
<dbReference type="PANTHER" id="PTHR43575:SF1">
    <property type="entry name" value="PROTEIN ABCI7, CHLOROPLASTIC"/>
    <property type="match status" value="1"/>
</dbReference>
<evidence type="ECO:0000259" key="3">
    <source>
        <dbReference type="Pfam" id="PF01458"/>
    </source>
</evidence>
<feature type="compositionally biased region" description="Polar residues" evidence="2">
    <location>
        <begin position="163"/>
        <end position="174"/>
    </location>
</feature>
<dbReference type="PANTHER" id="PTHR43575">
    <property type="entry name" value="PROTEIN ABCI7, CHLOROPLASTIC"/>
    <property type="match status" value="1"/>
</dbReference>
<dbReference type="SUPFAM" id="SSF101960">
    <property type="entry name" value="Stabilizer of iron transporter SufD"/>
    <property type="match status" value="1"/>
</dbReference>
<evidence type="ECO:0000313" key="5">
    <source>
        <dbReference type="EMBL" id="CDF39920.1"/>
    </source>
</evidence>
<feature type="compositionally biased region" description="Low complexity" evidence="2">
    <location>
        <begin position="139"/>
        <end position="152"/>
    </location>
</feature>
<name>R7QRB9_CHOCR</name>
<dbReference type="NCBIfam" id="TIGR01981">
    <property type="entry name" value="sufD"/>
    <property type="match status" value="1"/>
</dbReference>
<dbReference type="InterPro" id="IPR045595">
    <property type="entry name" value="SufBD_N"/>
</dbReference>